<dbReference type="Pfam" id="PF17919">
    <property type="entry name" value="RT_RNaseH_2"/>
    <property type="match status" value="1"/>
</dbReference>
<feature type="domain" description="Reverse transcriptase/retrotransposon-derived protein RNase H-like" evidence="1">
    <location>
        <begin position="1"/>
        <end position="64"/>
    </location>
</feature>
<dbReference type="InterPro" id="IPR043502">
    <property type="entry name" value="DNA/RNA_pol_sf"/>
</dbReference>
<dbReference type="EMBL" id="JAMKFB020000718">
    <property type="protein sequence ID" value="KAL0147904.1"/>
    <property type="molecule type" value="Genomic_DNA"/>
</dbReference>
<organism evidence="2 3">
    <name type="scientific">Cirrhinus mrigala</name>
    <name type="common">Mrigala</name>
    <dbReference type="NCBI Taxonomy" id="683832"/>
    <lineage>
        <taxon>Eukaryota</taxon>
        <taxon>Metazoa</taxon>
        <taxon>Chordata</taxon>
        <taxon>Craniata</taxon>
        <taxon>Vertebrata</taxon>
        <taxon>Euteleostomi</taxon>
        <taxon>Actinopterygii</taxon>
        <taxon>Neopterygii</taxon>
        <taxon>Teleostei</taxon>
        <taxon>Ostariophysi</taxon>
        <taxon>Cypriniformes</taxon>
        <taxon>Cyprinidae</taxon>
        <taxon>Labeoninae</taxon>
        <taxon>Labeonini</taxon>
        <taxon>Cirrhinus</taxon>
    </lineage>
</organism>
<dbReference type="AlphaFoldDB" id="A0ABD0MDU4"/>
<feature type="non-terminal residue" evidence="2">
    <location>
        <position position="64"/>
    </location>
</feature>
<evidence type="ECO:0000259" key="1">
    <source>
        <dbReference type="Pfam" id="PF17919"/>
    </source>
</evidence>
<keyword evidence="3" id="KW-1185">Reference proteome</keyword>
<dbReference type="Gene3D" id="3.10.20.370">
    <property type="match status" value="1"/>
</dbReference>
<protein>
    <recommendedName>
        <fullName evidence="1">Reverse transcriptase/retrotransposon-derived protein RNase H-like domain-containing protein</fullName>
    </recommendedName>
</protein>
<feature type="non-terminal residue" evidence="2">
    <location>
        <position position="1"/>
    </location>
</feature>
<dbReference type="Proteomes" id="UP001529510">
    <property type="component" value="Unassembled WGS sequence"/>
</dbReference>
<dbReference type="SUPFAM" id="SSF56672">
    <property type="entry name" value="DNA/RNA polymerases"/>
    <property type="match status" value="1"/>
</dbReference>
<dbReference type="PANTHER" id="PTHR34072">
    <property type="entry name" value="ENZYMATIC POLYPROTEIN-RELATED"/>
    <property type="match status" value="1"/>
</dbReference>
<reference evidence="2 3" key="1">
    <citation type="submission" date="2024-05" db="EMBL/GenBank/DDBJ databases">
        <title>Genome sequencing and assembly of Indian major carp, Cirrhinus mrigala (Hamilton, 1822).</title>
        <authorList>
            <person name="Mohindra V."/>
            <person name="Chowdhury L.M."/>
            <person name="Lal K."/>
            <person name="Jena J.K."/>
        </authorList>
    </citation>
    <scope>NUCLEOTIDE SEQUENCE [LARGE SCALE GENOMIC DNA]</scope>
    <source>
        <strain evidence="2">CM1030</strain>
        <tissue evidence="2">Blood</tissue>
    </source>
</reference>
<name>A0ABD0MDU4_CIRMR</name>
<dbReference type="InterPro" id="IPR041577">
    <property type="entry name" value="RT_RNaseH_2"/>
</dbReference>
<gene>
    <name evidence="2" type="ORF">M9458_056781</name>
</gene>
<sequence length="64" mass="7131">FDKPFKLEVDASGTGAGAVLLQEDDCGIDHPLCFYSKKFDCHQVNYSTIEKEALALLLALQHFE</sequence>
<dbReference type="PANTHER" id="PTHR34072:SF52">
    <property type="entry name" value="RIBONUCLEASE H"/>
    <property type="match status" value="1"/>
</dbReference>
<comment type="caution">
    <text evidence="2">The sequence shown here is derived from an EMBL/GenBank/DDBJ whole genome shotgun (WGS) entry which is preliminary data.</text>
</comment>
<evidence type="ECO:0000313" key="3">
    <source>
        <dbReference type="Proteomes" id="UP001529510"/>
    </source>
</evidence>
<proteinExistence type="predicted"/>
<accession>A0ABD0MDU4</accession>
<evidence type="ECO:0000313" key="2">
    <source>
        <dbReference type="EMBL" id="KAL0147904.1"/>
    </source>
</evidence>